<protein>
    <submittedName>
        <fullName evidence="1">Minor capsid protein</fullName>
    </submittedName>
</protein>
<sequence length="110" mass="12627">MIRGIDVILYQKQQTGEDAFGAPVFKEVSETVHNVLIGEPTTEELVNELQLYGKRLAYTLALPKGDAHDWHDVTVEFFGQRFRTYGDVTEGIDAMIPLRWNRKVKVERYG</sequence>
<name>A0A8S5LUM1_9CAUD</name>
<accession>A0A8S5LUM1</accession>
<dbReference type="EMBL" id="BK014738">
    <property type="protein sequence ID" value="DAD73515.1"/>
    <property type="molecule type" value="Genomic_DNA"/>
</dbReference>
<evidence type="ECO:0000313" key="1">
    <source>
        <dbReference type="EMBL" id="DAD73515.1"/>
    </source>
</evidence>
<reference evidence="1" key="1">
    <citation type="journal article" date="2021" name="Proc. Natl. Acad. Sci. U.S.A.">
        <title>A Catalog of Tens of Thousands of Viruses from Human Metagenomes Reveals Hidden Associations with Chronic Diseases.</title>
        <authorList>
            <person name="Tisza M.J."/>
            <person name="Buck C.B."/>
        </authorList>
    </citation>
    <scope>NUCLEOTIDE SEQUENCE</scope>
    <source>
        <strain evidence="1">CtM3g2</strain>
    </source>
</reference>
<organism evidence="1">
    <name type="scientific">Siphoviridae sp. ctM3g2</name>
    <dbReference type="NCBI Taxonomy" id="2826255"/>
    <lineage>
        <taxon>Viruses</taxon>
        <taxon>Duplodnaviria</taxon>
        <taxon>Heunggongvirae</taxon>
        <taxon>Uroviricota</taxon>
        <taxon>Caudoviricetes</taxon>
    </lineage>
</organism>
<proteinExistence type="predicted"/>